<dbReference type="AlphaFoldDB" id="A0A7Z0WSU7"/>
<keyword evidence="3" id="KW-1185">Reference proteome</keyword>
<evidence type="ECO:0000313" key="2">
    <source>
        <dbReference type="EMBL" id="OLF14308.1"/>
    </source>
</evidence>
<dbReference type="Proteomes" id="UP000185696">
    <property type="component" value="Unassembled WGS sequence"/>
</dbReference>
<evidence type="ECO:0000313" key="3">
    <source>
        <dbReference type="Proteomes" id="UP000185696"/>
    </source>
</evidence>
<reference evidence="2 3" key="1">
    <citation type="submission" date="2016-12" db="EMBL/GenBank/DDBJ databases">
        <title>The draft genome sequence of Actinophytocola xinjiangensis.</title>
        <authorList>
            <person name="Wang W."/>
            <person name="Yuan L."/>
        </authorList>
    </citation>
    <scope>NUCLEOTIDE SEQUENCE [LARGE SCALE GENOMIC DNA]</scope>
    <source>
        <strain evidence="2 3">CGMCC 4.4663</strain>
    </source>
</reference>
<protein>
    <recommendedName>
        <fullName evidence="4">RDD family protein</fullName>
    </recommendedName>
</protein>
<accession>A0A7Z0WSU7</accession>
<feature type="transmembrane region" description="Helical" evidence="1">
    <location>
        <begin position="70"/>
        <end position="94"/>
    </location>
</feature>
<feature type="transmembrane region" description="Helical" evidence="1">
    <location>
        <begin position="42"/>
        <end position="64"/>
    </location>
</feature>
<proteinExistence type="predicted"/>
<name>A0A7Z0WSU7_9PSEU</name>
<keyword evidence="1" id="KW-1133">Transmembrane helix</keyword>
<comment type="caution">
    <text evidence="2">The sequence shown here is derived from an EMBL/GenBank/DDBJ whole genome shotgun (WGS) entry which is preliminary data.</text>
</comment>
<gene>
    <name evidence="2" type="ORF">BLA60_04000</name>
</gene>
<organism evidence="2 3">
    <name type="scientific">Actinophytocola xinjiangensis</name>
    <dbReference type="NCBI Taxonomy" id="485602"/>
    <lineage>
        <taxon>Bacteria</taxon>
        <taxon>Bacillati</taxon>
        <taxon>Actinomycetota</taxon>
        <taxon>Actinomycetes</taxon>
        <taxon>Pseudonocardiales</taxon>
        <taxon>Pseudonocardiaceae</taxon>
    </lineage>
</organism>
<keyword evidence="1" id="KW-0812">Transmembrane</keyword>
<evidence type="ECO:0000256" key="1">
    <source>
        <dbReference type="SAM" id="Phobius"/>
    </source>
</evidence>
<evidence type="ECO:0008006" key="4">
    <source>
        <dbReference type="Google" id="ProtNLM"/>
    </source>
</evidence>
<sequence length="144" mass="15313">MPVRRRDARRLVESGPPRGVVLPLKHGGQDDPRYPSPHSFRFGVGFTVDLVLHLACAVAAVVVVSRVDTLPFAVILLAGPATFIAVSVAHRIFVQHAIHTTLGKALTGVRYIRDDSGGPPTLGSLTKAWFTGVLVGIANVLSGF</sequence>
<keyword evidence="1" id="KW-0472">Membrane</keyword>
<dbReference type="EMBL" id="MSIF01000001">
    <property type="protein sequence ID" value="OLF14308.1"/>
    <property type="molecule type" value="Genomic_DNA"/>
</dbReference>